<dbReference type="AlphaFoldDB" id="A0A379E5Q2"/>
<evidence type="ECO:0000256" key="1">
    <source>
        <dbReference type="SAM" id="MobiDB-lite"/>
    </source>
</evidence>
<organism evidence="2 3">
    <name type="scientific">Porphyromonas macacae</name>
    <dbReference type="NCBI Taxonomy" id="28115"/>
    <lineage>
        <taxon>Bacteria</taxon>
        <taxon>Pseudomonadati</taxon>
        <taxon>Bacteroidota</taxon>
        <taxon>Bacteroidia</taxon>
        <taxon>Bacteroidales</taxon>
        <taxon>Porphyromonadaceae</taxon>
        <taxon>Porphyromonas</taxon>
    </lineage>
</organism>
<accession>A0A379E5Q2</accession>
<proteinExistence type="predicted"/>
<protein>
    <submittedName>
        <fullName evidence="2">Uncharacterized protein</fullName>
    </submittedName>
</protein>
<gene>
    <name evidence="2" type="ORF">NCTC11632_00103</name>
</gene>
<evidence type="ECO:0000313" key="3">
    <source>
        <dbReference type="Proteomes" id="UP000254156"/>
    </source>
</evidence>
<evidence type="ECO:0000313" key="2">
    <source>
        <dbReference type="EMBL" id="SUB88043.1"/>
    </source>
</evidence>
<dbReference type="Proteomes" id="UP000254156">
    <property type="component" value="Unassembled WGS sequence"/>
</dbReference>
<name>A0A379E5Q2_9PORP</name>
<reference evidence="2 3" key="1">
    <citation type="submission" date="2018-06" db="EMBL/GenBank/DDBJ databases">
        <authorList>
            <consortium name="Pathogen Informatics"/>
            <person name="Doyle S."/>
        </authorList>
    </citation>
    <scope>NUCLEOTIDE SEQUENCE [LARGE SCALE GENOMIC DNA]</scope>
    <source>
        <strain evidence="2 3">NCTC11632</strain>
    </source>
</reference>
<dbReference type="EMBL" id="UGTF01000002">
    <property type="protein sequence ID" value="SUB88043.1"/>
    <property type="molecule type" value="Genomic_DNA"/>
</dbReference>
<feature type="region of interest" description="Disordered" evidence="1">
    <location>
        <begin position="1"/>
        <end position="29"/>
    </location>
</feature>
<sequence>MQHALCQSPESPEIDDSTPGESRYSVSKKIKKKNPEKDFVQTILLQASVIFL</sequence>